<name>A0A1S5S7Q6_9CAUD</name>
<evidence type="ECO:0000313" key="1">
    <source>
        <dbReference type="EMBL" id="APD21575.1"/>
    </source>
</evidence>
<evidence type="ECO:0008006" key="3">
    <source>
        <dbReference type="Google" id="ProtNLM"/>
    </source>
</evidence>
<protein>
    <recommendedName>
        <fullName evidence="3">Phage protein</fullName>
    </recommendedName>
</protein>
<dbReference type="Proteomes" id="UP000225287">
    <property type="component" value="Segment"/>
</dbReference>
<sequence>MRPRRYPYSGKKESTFVKADPELVEKILRNISFLEHLQVVLATKL</sequence>
<accession>A0A1S5S7Q6</accession>
<proteinExistence type="predicted"/>
<reference evidence="1 2" key="1">
    <citation type="journal article" date="2017" name="Sci. Rep.">
        <title>Pneumococcal prophages are diverse, but not without structure or history.</title>
        <authorList>
            <person name="Brueggemann A.B."/>
            <person name="Harrold C.L."/>
            <person name="Rezaei Javan R."/>
            <person name="van Tonder A.J."/>
            <person name="McDonnell A.J."/>
            <person name="Edwards B.A."/>
        </authorList>
    </citation>
    <scope>NUCLEOTIDE SEQUENCE [LARGE SCALE GENOMIC DNA]</scope>
</reference>
<evidence type="ECO:0000313" key="2">
    <source>
        <dbReference type="Proteomes" id="UP000225287"/>
    </source>
</evidence>
<gene>
    <name evidence="1" type="ORF">IPP8_00009</name>
</gene>
<organism evidence="1 2">
    <name type="scientific">Streptococcus phage IPP8</name>
    <dbReference type="NCBI Taxonomy" id="1916206"/>
    <lineage>
        <taxon>Viruses</taxon>
        <taxon>Duplodnaviria</taxon>
        <taxon>Heunggongvirae</taxon>
        <taxon>Uroviricota</taxon>
        <taxon>Caudoviricetes</taxon>
        <taxon>Ferrettivirinae</taxon>
        <taxon>Spinunavirus</taxon>
        <taxon>Spinunavirus IPP8</taxon>
    </lineage>
</organism>
<keyword evidence="2" id="KW-1185">Reference proteome</keyword>
<dbReference type="EMBL" id="KY065450">
    <property type="protein sequence ID" value="APD21575.1"/>
    <property type="molecule type" value="Genomic_DNA"/>
</dbReference>